<gene>
    <name evidence="1" type="ORF">BDR25DRAFT_238907</name>
</gene>
<comment type="caution">
    <text evidence="1">The sequence shown here is derived from an EMBL/GenBank/DDBJ whole genome shotgun (WGS) entry which is preliminary data.</text>
</comment>
<reference evidence="1" key="1">
    <citation type="journal article" date="2020" name="Stud. Mycol.">
        <title>101 Dothideomycetes genomes: a test case for predicting lifestyles and emergence of pathogens.</title>
        <authorList>
            <person name="Haridas S."/>
            <person name="Albert R."/>
            <person name="Binder M."/>
            <person name="Bloem J."/>
            <person name="Labutti K."/>
            <person name="Salamov A."/>
            <person name="Andreopoulos B."/>
            <person name="Baker S."/>
            <person name="Barry K."/>
            <person name="Bills G."/>
            <person name="Bluhm B."/>
            <person name="Cannon C."/>
            <person name="Castanera R."/>
            <person name="Culley D."/>
            <person name="Daum C."/>
            <person name="Ezra D."/>
            <person name="Gonzalez J."/>
            <person name="Henrissat B."/>
            <person name="Kuo A."/>
            <person name="Liang C."/>
            <person name="Lipzen A."/>
            <person name="Lutzoni F."/>
            <person name="Magnuson J."/>
            <person name="Mondo S."/>
            <person name="Nolan M."/>
            <person name="Ohm R."/>
            <person name="Pangilinan J."/>
            <person name="Park H.-J."/>
            <person name="Ramirez L."/>
            <person name="Alfaro M."/>
            <person name="Sun H."/>
            <person name="Tritt A."/>
            <person name="Yoshinaga Y."/>
            <person name="Zwiers L.-H."/>
            <person name="Turgeon B."/>
            <person name="Goodwin S."/>
            <person name="Spatafora J."/>
            <person name="Crous P."/>
            <person name="Grigoriev I."/>
        </authorList>
    </citation>
    <scope>NUCLEOTIDE SEQUENCE</scope>
    <source>
        <strain evidence="1">ATCC 200398</strain>
    </source>
</reference>
<sequence>LRPKHSDTLTSVSHLGSVPWNQEQFAEPEGLEVSVMGIRKKVLRNEHPDTLTAMANLAFTPPKSQNWN</sequence>
<evidence type="ECO:0000313" key="1">
    <source>
        <dbReference type="EMBL" id="KAF2465806.1"/>
    </source>
</evidence>
<accession>A0ACB6QFY3</accession>
<organism evidence="1 2">
    <name type="scientific">Lindgomyces ingoldianus</name>
    <dbReference type="NCBI Taxonomy" id="673940"/>
    <lineage>
        <taxon>Eukaryota</taxon>
        <taxon>Fungi</taxon>
        <taxon>Dikarya</taxon>
        <taxon>Ascomycota</taxon>
        <taxon>Pezizomycotina</taxon>
        <taxon>Dothideomycetes</taxon>
        <taxon>Pleosporomycetidae</taxon>
        <taxon>Pleosporales</taxon>
        <taxon>Lindgomycetaceae</taxon>
        <taxon>Lindgomyces</taxon>
    </lineage>
</organism>
<proteinExistence type="predicted"/>
<keyword evidence="2" id="KW-1185">Reference proteome</keyword>
<dbReference type="EMBL" id="MU003528">
    <property type="protein sequence ID" value="KAF2465806.1"/>
    <property type="molecule type" value="Genomic_DNA"/>
</dbReference>
<name>A0ACB6QFY3_9PLEO</name>
<protein>
    <submittedName>
        <fullName evidence="1">Uncharacterized protein</fullName>
    </submittedName>
</protein>
<dbReference type="Proteomes" id="UP000799755">
    <property type="component" value="Unassembled WGS sequence"/>
</dbReference>
<evidence type="ECO:0000313" key="2">
    <source>
        <dbReference type="Proteomes" id="UP000799755"/>
    </source>
</evidence>
<feature type="non-terminal residue" evidence="1">
    <location>
        <position position="1"/>
    </location>
</feature>